<keyword evidence="3" id="KW-1185">Reference proteome</keyword>
<organism evidence="2 3">
    <name type="scientific">Anisodus tanguticus</name>
    <dbReference type="NCBI Taxonomy" id="243964"/>
    <lineage>
        <taxon>Eukaryota</taxon>
        <taxon>Viridiplantae</taxon>
        <taxon>Streptophyta</taxon>
        <taxon>Embryophyta</taxon>
        <taxon>Tracheophyta</taxon>
        <taxon>Spermatophyta</taxon>
        <taxon>Magnoliopsida</taxon>
        <taxon>eudicotyledons</taxon>
        <taxon>Gunneridae</taxon>
        <taxon>Pentapetalae</taxon>
        <taxon>asterids</taxon>
        <taxon>lamiids</taxon>
        <taxon>Solanales</taxon>
        <taxon>Solanaceae</taxon>
        <taxon>Solanoideae</taxon>
        <taxon>Hyoscyameae</taxon>
        <taxon>Anisodus</taxon>
    </lineage>
</organism>
<protein>
    <submittedName>
        <fullName evidence="2">Uncharacterized protein</fullName>
    </submittedName>
</protein>
<dbReference type="AlphaFoldDB" id="A0AAE1V454"/>
<comment type="caution">
    <text evidence="2">The sequence shown here is derived from an EMBL/GenBank/DDBJ whole genome shotgun (WGS) entry which is preliminary data.</text>
</comment>
<sequence length="174" mass="19191">MTSSSSSGEINSGRVGCDSEPAFFRSISRNVSSETEKGRKTASSSSSGKINGGDGEVAFFRSKSVGIPLLKSLNTKSTKTASFWWIFKSRRRGKENELEMKAKGVNDNKYYCNDTRIKEFSMTVMRSRSRSVNVAMTSVSGGNDVSDSPEKLKGWYLLSPMKVFRQSKAPKLVI</sequence>
<evidence type="ECO:0000313" key="2">
    <source>
        <dbReference type="EMBL" id="KAK4349601.1"/>
    </source>
</evidence>
<evidence type="ECO:0000313" key="3">
    <source>
        <dbReference type="Proteomes" id="UP001291623"/>
    </source>
</evidence>
<feature type="region of interest" description="Disordered" evidence="1">
    <location>
        <begin position="1"/>
        <end position="20"/>
    </location>
</feature>
<reference evidence="2" key="1">
    <citation type="submission" date="2023-12" db="EMBL/GenBank/DDBJ databases">
        <title>Genome assembly of Anisodus tanguticus.</title>
        <authorList>
            <person name="Wang Y.-J."/>
        </authorList>
    </citation>
    <scope>NUCLEOTIDE SEQUENCE</scope>
    <source>
        <strain evidence="2">KB-2021</strain>
        <tissue evidence="2">Leaf</tissue>
    </source>
</reference>
<dbReference type="EMBL" id="JAVYJV010000017">
    <property type="protein sequence ID" value="KAK4349601.1"/>
    <property type="molecule type" value="Genomic_DNA"/>
</dbReference>
<dbReference type="Proteomes" id="UP001291623">
    <property type="component" value="Unassembled WGS sequence"/>
</dbReference>
<evidence type="ECO:0000256" key="1">
    <source>
        <dbReference type="SAM" id="MobiDB-lite"/>
    </source>
</evidence>
<accession>A0AAE1V454</accession>
<proteinExistence type="predicted"/>
<dbReference type="PANTHER" id="PTHR34197">
    <property type="entry name" value="OS04G0591300 PROTEIN"/>
    <property type="match status" value="1"/>
</dbReference>
<gene>
    <name evidence="2" type="ORF">RND71_032356</name>
</gene>
<name>A0AAE1V454_9SOLA</name>
<feature type="region of interest" description="Disordered" evidence="1">
    <location>
        <begin position="28"/>
        <end position="49"/>
    </location>
</feature>
<dbReference type="PANTHER" id="PTHR34197:SF4">
    <property type="match status" value="1"/>
</dbReference>